<dbReference type="NCBIfam" id="TIGR00410">
    <property type="entry name" value="lacE"/>
    <property type="match status" value="1"/>
</dbReference>
<dbReference type="PATRIC" id="fig|1161918.5.peg.981"/>
<organism evidence="12 13">
    <name type="scientific">Brachyspira pilosicoli WesB</name>
    <dbReference type="NCBI Taxonomy" id="1161918"/>
    <lineage>
        <taxon>Bacteria</taxon>
        <taxon>Pseudomonadati</taxon>
        <taxon>Spirochaetota</taxon>
        <taxon>Spirochaetia</taxon>
        <taxon>Brachyspirales</taxon>
        <taxon>Brachyspiraceae</taxon>
        <taxon>Brachyspira</taxon>
    </lineage>
</organism>
<comment type="function">
    <text evidence="9">The phosphoenolpyruvate-dependent sugar phosphotransferase system (PTS), a major carbohydrate active -transport system, catalyzes the phosphorylation of incoming sugar substrates concomitant with their translocation across the cell membrane.</text>
</comment>
<proteinExistence type="predicted"/>
<protein>
    <recommendedName>
        <fullName evidence="9">Permease IIC component</fullName>
    </recommendedName>
</protein>
<feature type="domain" description="PTS EIIC type-3" evidence="11">
    <location>
        <begin position="9"/>
        <end position="429"/>
    </location>
</feature>
<keyword evidence="6 10" id="KW-0812">Transmembrane</keyword>
<dbReference type="Proteomes" id="UP000003759">
    <property type="component" value="Chromosome"/>
</dbReference>
<reference evidence="12 13" key="1">
    <citation type="journal article" date="2012" name="BMC Genomics">
        <title>Comparative genomics of Brachyspira pilosicoli strains: genome rearrangements, reductions and correlation of genetic compliment with phenotypic diversity.</title>
        <authorList>
            <person name="Mappley L.J."/>
            <person name="Black M.L."/>
            <person name="Abuoun M."/>
            <person name="Darby A.C."/>
            <person name="Woodward M.J."/>
            <person name="Parkhill J."/>
            <person name="Turner A.K."/>
            <person name="Bellgard M.I."/>
            <person name="La T."/>
            <person name="Phillips N.D."/>
            <person name="La Ragione R.M."/>
            <person name="Hampson D.J."/>
        </authorList>
    </citation>
    <scope>NUCLEOTIDE SEQUENCE [LARGE SCALE GENOMIC DNA]</scope>
    <source>
        <strain evidence="12">WesB</strain>
    </source>
</reference>
<accession>K0JG51</accession>
<evidence type="ECO:0000313" key="13">
    <source>
        <dbReference type="Proteomes" id="UP000003759"/>
    </source>
</evidence>
<dbReference type="PROSITE" id="PS51105">
    <property type="entry name" value="PTS_EIIC_TYPE_3"/>
    <property type="match status" value="1"/>
</dbReference>
<name>K0JG51_BRAPL</name>
<dbReference type="PANTHER" id="PTHR33989:SF8">
    <property type="entry name" value="PERMEASE IIC COMPONENT"/>
    <property type="match status" value="1"/>
</dbReference>
<dbReference type="OrthoDB" id="1641940at2"/>
<gene>
    <name evidence="12" type="ORF">WESB_0242</name>
</gene>
<feature type="transmembrane region" description="Helical" evidence="10">
    <location>
        <begin position="198"/>
        <end position="218"/>
    </location>
</feature>
<feature type="transmembrane region" description="Helical" evidence="10">
    <location>
        <begin position="113"/>
        <end position="139"/>
    </location>
</feature>
<dbReference type="AlphaFoldDB" id="K0JG51"/>
<dbReference type="PIRSF" id="PIRSF006351">
    <property type="entry name" value="PTS_EIIC-Cellobiose"/>
    <property type="match status" value="1"/>
</dbReference>
<feature type="transmembrane region" description="Helical" evidence="10">
    <location>
        <begin position="359"/>
        <end position="378"/>
    </location>
</feature>
<feature type="transmembrane region" description="Helical" evidence="10">
    <location>
        <begin position="33"/>
        <end position="54"/>
    </location>
</feature>
<feature type="transmembrane region" description="Helical" evidence="10">
    <location>
        <begin position="74"/>
        <end position="101"/>
    </location>
</feature>
<keyword evidence="2 9" id="KW-0813">Transport</keyword>
<keyword evidence="4 9" id="KW-0762">Sugar transport</keyword>
<dbReference type="PANTHER" id="PTHR33989">
    <property type="match status" value="1"/>
</dbReference>
<dbReference type="GO" id="GO:0009401">
    <property type="term" value="P:phosphoenolpyruvate-dependent sugar phosphotransferase system"/>
    <property type="evidence" value="ECO:0007669"/>
    <property type="project" value="UniProtKB-KW"/>
</dbReference>
<dbReference type="Pfam" id="PF02378">
    <property type="entry name" value="PTS_EIIC"/>
    <property type="match status" value="1"/>
</dbReference>
<dbReference type="GO" id="GO:1901264">
    <property type="term" value="P:carbohydrate derivative transport"/>
    <property type="evidence" value="ECO:0007669"/>
    <property type="project" value="TreeGrafter"/>
</dbReference>
<evidence type="ECO:0000256" key="8">
    <source>
        <dbReference type="ARBA" id="ARBA00023136"/>
    </source>
</evidence>
<evidence type="ECO:0000259" key="11">
    <source>
        <dbReference type="PROSITE" id="PS51105"/>
    </source>
</evidence>
<evidence type="ECO:0000256" key="10">
    <source>
        <dbReference type="SAM" id="Phobius"/>
    </source>
</evidence>
<evidence type="ECO:0000256" key="2">
    <source>
        <dbReference type="ARBA" id="ARBA00022448"/>
    </source>
</evidence>
<sequence>MKDKFNNFMEEKFIPVMSKIAANKYLNCIKDGFVSSTPFIIVGSFVLLLFNLPLNDPNNFLYFKPYEDFVNAFAADYIQIFNVSMGIMSVFVAFGIGYSLAGHYQFDPLTNGFLALYGFLLLSAKSLAVTVVGVASTLLHVTENTNVVVLDARYMDAKGLFVAIIAAIASVEISRFLISKKITIKLPDSVPPAISKSFEILIPVAVISFIFQVINVIVQKNMLIMLPDLIMKVLQPLLNLSDGLVSIIIILLLVHVLWFCGIHGANIVNAIIIPITSYNLALNQEALTAGAVLPKIFAGDFMNSFVYIGGSGATLGLCIAMIMTKNAHLKSIGKLSIVPGFCNINEPIMFGVPIVMNPIFIIPFIITPIINAVISYSFMKFNIISRIVAVAPWTTPSILASFIATNLNFIAPILVICLIILDYFIYKPFLKMYLKELEKEESTANQ</sequence>
<keyword evidence="3 9" id="KW-1003">Cell membrane</keyword>
<keyword evidence="7 10" id="KW-1133">Transmembrane helix</keyword>
<evidence type="ECO:0000256" key="1">
    <source>
        <dbReference type="ARBA" id="ARBA00004651"/>
    </source>
</evidence>
<keyword evidence="5" id="KW-0598">Phosphotransferase system</keyword>
<evidence type="ECO:0000256" key="9">
    <source>
        <dbReference type="PIRNR" id="PIRNR006351"/>
    </source>
</evidence>
<dbReference type="EMBL" id="HE793032">
    <property type="protein sequence ID" value="CCG55714.1"/>
    <property type="molecule type" value="Genomic_DNA"/>
</dbReference>
<keyword evidence="8 9" id="KW-0472">Membrane</keyword>
<dbReference type="HOGENOM" id="CLU_029688_1_0_12"/>
<dbReference type="InterPro" id="IPR051088">
    <property type="entry name" value="PTS_Sugar-EIIC/EIIB"/>
</dbReference>
<evidence type="ECO:0000256" key="4">
    <source>
        <dbReference type="ARBA" id="ARBA00022597"/>
    </source>
</evidence>
<feature type="transmembrane region" description="Helical" evidence="10">
    <location>
        <begin position="238"/>
        <end position="260"/>
    </location>
</feature>
<dbReference type="KEGG" id="bpw:WESB_0242"/>
<evidence type="ECO:0000256" key="7">
    <source>
        <dbReference type="ARBA" id="ARBA00022989"/>
    </source>
</evidence>
<dbReference type="RefSeq" id="WP_014932221.1">
    <property type="nucleotide sequence ID" value="NC_018604.1"/>
</dbReference>
<feature type="transmembrane region" description="Helical" evidence="10">
    <location>
        <begin position="159"/>
        <end position="178"/>
    </location>
</feature>
<evidence type="ECO:0000256" key="5">
    <source>
        <dbReference type="ARBA" id="ARBA00022683"/>
    </source>
</evidence>
<dbReference type="InterPro" id="IPR004501">
    <property type="entry name" value="PTS_EIIC_3"/>
</dbReference>
<feature type="transmembrane region" description="Helical" evidence="10">
    <location>
        <begin position="304"/>
        <end position="324"/>
    </location>
</feature>
<dbReference type="InterPro" id="IPR004796">
    <property type="entry name" value="PTS_IIC_cello"/>
</dbReference>
<evidence type="ECO:0000256" key="6">
    <source>
        <dbReference type="ARBA" id="ARBA00022692"/>
    </source>
</evidence>
<evidence type="ECO:0000313" key="12">
    <source>
        <dbReference type="EMBL" id="CCG55714.1"/>
    </source>
</evidence>
<comment type="subcellular location">
    <subcellularLocation>
        <location evidence="1">Cell membrane</location>
        <topology evidence="1">Multi-pass membrane protein</topology>
    </subcellularLocation>
</comment>
<evidence type="ECO:0000256" key="3">
    <source>
        <dbReference type="ARBA" id="ARBA00022475"/>
    </source>
</evidence>
<dbReference type="InterPro" id="IPR003352">
    <property type="entry name" value="PTS_EIIC"/>
</dbReference>
<dbReference type="GO" id="GO:0008982">
    <property type="term" value="F:protein-N(PI)-phosphohistidine-sugar phosphotransferase activity"/>
    <property type="evidence" value="ECO:0007669"/>
    <property type="project" value="UniProtKB-UniRule"/>
</dbReference>
<feature type="transmembrane region" description="Helical" evidence="10">
    <location>
        <begin position="398"/>
        <end position="425"/>
    </location>
</feature>
<dbReference type="GO" id="GO:0005886">
    <property type="term" value="C:plasma membrane"/>
    <property type="evidence" value="ECO:0007669"/>
    <property type="project" value="UniProtKB-SubCell"/>
</dbReference>